<dbReference type="EMBL" id="JAQOWY010000765">
    <property type="protein sequence ID" value="KAK1838811.1"/>
    <property type="molecule type" value="Genomic_DNA"/>
</dbReference>
<dbReference type="Proteomes" id="UP001243330">
    <property type="component" value="Unassembled WGS sequence"/>
</dbReference>
<evidence type="ECO:0000313" key="1">
    <source>
        <dbReference type="EMBL" id="KAK1838811.1"/>
    </source>
</evidence>
<evidence type="ECO:0000313" key="2">
    <source>
        <dbReference type="Proteomes" id="UP001243330"/>
    </source>
</evidence>
<comment type="caution">
    <text evidence="1">The sequence shown here is derived from an EMBL/GenBank/DDBJ whole genome shotgun (WGS) entry which is preliminary data.</text>
</comment>
<organism evidence="1 2">
    <name type="scientific">Colletotrichum chrysophilum</name>
    <dbReference type="NCBI Taxonomy" id="1836956"/>
    <lineage>
        <taxon>Eukaryota</taxon>
        <taxon>Fungi</taxon>
        <taxon>Dikarya</taxon>
        <taxon>Ascomycota</taxon>
        <taxon>Pezizomycotina</taxon>
        <taxon>Sordariomycetes</taxon>
        <taxon>Hypocreomycetidae</taxon>
        <taxon>Glomerellales</taxon>
        <taxon>Glomerellaceae</taxon>
        <taxon>Colletotrichum</taxon>
        <taxon>Colletotrichum gloeosporioides species complex</taxon>
    </lineage>
</organism>
<reference evidence="1" key="1">
    <citation type="submission" date="2023-01" db="EMBL/GenBank/DDBJ databases">
        <title>Colletotrichum chrysophilum M932 genome sequence.</title>
        <authorList>
            <person name="Baroncelli R."/>
        </authorList>
    </citation>
    <scope>NUCLEOTIDE SEQUENCE</scope>
    <source>
        <strain evidence="1">M932</strain>
    </source>
</reference>
<accession>A0AAD8ZZW2</accession>
<name>A0AAD8ZZW2_9PEZI</name>
<keyword evidence="2" id="KW-1185">Reference proteome</keyword>
<gene>
    <name evidence="1" type="ORF">CCHR01_18571</name>
</gene>
<protein>
    <submittedName>
        <fullName evidence="1">Uncharacterized protein</fullName>
    </submittedName>
</protein>
<dbReference type="AlphaFoldDB" id="A0AAD8ZZW2"/>
<sequence length="72" mass="7884">MGLIVIDGCRAHAPWHPELSRFASVSLVVDDDDNDDDDDGHTSWKKEEAPQMIRIHVLASSCPAPALPSIYA</sequence>
<proteinExistence type="predicted"/>